<keyword evidence="2" id="KW-1185">Reference proteome</keyword>
<evidence type="ECO:0000313" key="2">
    <source>
        <dbReference type="Proteomes" id="UP000730482"/>
    </source>
</evidence>
<gene>
    <name evidence="1" type="ORF">KGQ19_01385</name>
</gene>
<sequence>MSPPPFHLQRQVGEALLAAGWHAASIAVASKPGSAWSLSDPEHRIRVRMSADLGSPLSELTAVGLPCRYGAAAPWRLVIHHAPSADVVASALEAPEAARGGGGTERRAVGRALESCGMRCDRGRLAQALSGIACWTSPDHRAEAVWLAACRAQHGGWVIHTAAALLQATSEAPAAVLIPLINADPVPGATP</sequence>
<proteinExistence type="predicted"/>
<accession>A0ABS5KH11</accession>
<organism evidence="1 2">
    <name type="scientific">Catenulispora pinistramenti</name>
    <dbReference type="NCBI Taxonomy" id="2705254"/>
    <lineage>
        <taxon>Bacteria</taxon>
        <taxon>Bacillati</taxon>
        <taxon>Actinomycetota</taxon>
        <taxon>Actinomycetes</taxon>
        <taxon>Catenulisporales</taxon>
        <taxon>Catenulisporaceae</taxon>
        <taxon>Catenulispora</taxon>
    </lineage>
</organism>
<dbReference type="Proteomes" id="UP000730482">
    <property type="component" value="Unassembled WGS sequence"/>
</dbReference>
<dbReference type="RefSeq" id="WP_212007177.1">
    <property type="nucleotide sequence ID" value="NZ_JAAFYZ010000003.1"/>
</dbReference>
<evidence type="ECO:0000313" key="1">
    <source>
        <dbReference type="EMBL" id="MBS2545513.1"/>
    </source>
</evidence>
<protein>
    <submittedName>
        <fullName evidence="1">Uncharacterized protein</fullName>
    </submittedName>
</protein>
<dbReference type="EMBL" id="JAAFYZ010000003">
    <property type="protein sequence ID" value="MBS2545513.1"/>
    <property type="molecule type" value="Genomic_DNA"/>
</dbReference>
<reference evidence="1 2" key="1">
    <citation type="submission" date="2020-02" db="EMBL/GenBank/DDBJ databases">
        <title>Acidophilic actinobacteria isolated from forest soil.</title>
        <authorList>
            <person name="Golinska P."/>
        </authorList>
    </citation>
    <scope>NUCLEOTIDE SEQUENCE [LARGE SCALE GENOMIC DNA]</scope>
    <source>
        <strain evidence="1 2">NL8</strain>
    </source>
</reference>
<comment type="caution">
    <text evidence="1">The sequence shown here is derived from an EMBL/GenBank/DDBJ whole genome shotgun (WGS) entry which is preliminary data.</text>
</comment>
<name>A0ABS5KH11_9ACTN</name>